<sequence>MARSAGVRLAGLGKAYTGGPLFHDLTLDVVPGTVVALTGPSGVGKSTLLRIVAGIEPAEGVVQVGGRPAGRAPAPGMVFQDPRLLPWLGARANLMAVAPGLDAEGAEALLAEVGLAGQGEARPGALSGGMQRRVALARAMAARPGLLLLDEPFVSLDADLATGMRALLLRLIARDRPTVLLVTHDGIDAATLADRIVRLEGRPARIVGDLVPDVPPAARGAADIAGIARRIAPRDDG</sequence>
<dbReference type="GO" id="GO:0005524">
    <property type="term" value="F:ATP binding"/>
    <property type="evidence" value="ECO:0007669"/>
    <property type="project" value="UniProtKB-KW"/>
</dbReference>
<keyword evidence="7" id="KW-1185">Reference proteome</keyword>
<dbReference type="InterPro" id="IPR017871">
    <property type="entry name" value="ABC_transporter-like_CS"/>
</dbReference>
<dbReference type="InterPro" id="IPR003439">
    <property type="entry name" value="ABC_transporter-like_ATP-bd"/>
</dbReference>
<keyword evidence="2" id="KW-0813">Transport</keyword>
<dbReference type="Gene3D" id="3.40.50.300">
    <property type="entry name" value="P-loop containing nucleotide triphosphate hydrolases"/>
    <property type="match status" value="1"/>
</dbReference>
<dbReference type="InterPro" id="IPR027417">
    <property type="entry name" value="P-loop_NTPase"/>
</dbReference>
<dbReference type="PANTHER" id="PTHR42788:SF19">
    <property type="entry name" value="ALIPHATIC SULFONATES IMPORT ATP-BINDING PROTEIN SSUB 2"/>
    <property type="match status" value="1"/>
</dbReference>
<evidence type="ECO:0000256" key="1">
    <source>
        <dbReference type="ARBA" id="ARBA00005417"/>
    </source>
</evidence>
<dbReference type="AlphaFoldDB" id="A0A1M6CWL5"/>
<feature type="domain" description="ABC transporter" evidence="5">
    <location>
        <begin position="7"/>
        <end position="226"/>
    </location>
</feature>
<dbReference type="STRING" id="1447782.SAMN05444417_1406"/>
<dbReference type="PANTHER" id="PTHR42788">
    <property type="entry name" value="TAURINE IMPORT ATP-BINDING PROTEIN-RELATED"/>
    <property type="match status" value="1"/>
</dbReference>
<dbReference type="SMART" id="SM00382">
    <property type="entry name" value="AAA"/>
    <property type="match status" value="1"/>
</dbReference>
<dbReference type="SUPFAM" id="SSF52540">
    <property type="entry name" value="P-loop containing nucleoside triphosphate hydrolases"/>
    <property type="match status" value="1"/>
</dbReference>
<dbReference type="InterPro" id="IPR003593">
    <property type="entry name" value="AAA+_ATPase"/>
</dbReference>
<evidence type="ECO:0000259" key="5">
    <source>
        <dbReference type="PROSITE" id="PS50893"/>
    </source>
</evidence>
<gene>
    <name evidence="6" type="ORF">SAMN05444417_1406</name>
</gene>
<keyword evidence="3" id="KW-0547">Nucleotide-binding</keyword>
<comment type="similarity">
    <text evidence="1">Belongs to the ABC transporter superfamily.</text>
</comment>
<dbReference type="OrthoDB" id="9802264at2"/>
<dbReference type="PROSITE" id="PS00211">
    <property type="entry name" value="ABC_TRANSPORTER_1"/>
    <property type="match status" value="1"/>
</dbReference>
<proteinExistence type="inferred from homology"/>
<dbReference type="RefSeq" id="WP_073327320.1">
    <property type="nucleotide sequence ID" value="NZ_FQYO01000002.1"/>
</dbReference>
<dbReference type="Proteomes" id="UP000184292">
    <property type="component" value="Unassembled WGS sequence"/>
</dbReference>
<evidence type="ECO:0000313" key="7">
    <source>
        <dbReference type="Proteomes" id="UP000184292"/>
    </source>
</evidence>
<dbReference type="EMBL" id="FQYO01000002">
    <property type="protein sequence ID" value="SHI65412.1"/>
    <property type="molecule type" value="Genomic_DNA"/>
</dbReference>
<evidence type="ECO:0000256" key="4">
    <source>
        <dbReference type="ARBA" id="ARBA00022840"/>
    </source>
</evidence>
<dbReference type="GO" id="GO:0016887">
    <property type="term" value="F:ATP hydrolysis activity"/>
    <property type="evidence" value="ECO:0007669"/>
    <property type="project" value="InterPro"/>
</dbReference>
<evidence type="ECO:0000256" key="3">
    <source>
        <dbReference type="ARBA" id="ARBA00022741"/>
    </source>
</evidence>
<dbReference type="InterPro" id="IPR050166">
    <property type="entry name" value="ABC_transporter_ATP-bind"/>
</dbReference>
<reference evidence="6 7" key="1">
    <citation type="submission" date="2016-11" db="EMBL/GenBank/DDBJ databases">
        <authorList>
            <person name="Jaros S."/>
            <person name="Januszkiewicz K."/>
            <person name="Wedrychowicz H."/>
        </authorList>
    </citation>
    <scope>NUCLEOTIDE SEQUENCE [LARGE SCALE GENOMIC DNA]</scope>
    <source>
        <strain evidence="6 7">DSM 100565</strain>
    </source>
</reference>
<dbReference type="Pfam" id="PF00005">
    <property type="entry name" value="ABC_tran"/>
    <property type="match status" value="1"/>
</dbReference>
<protein>
    <submittedName>
        <fullName evidence="6">NitT/TauT family transport system ATP-binding protein/sulfonate transport system ATP-binding protein</fullName>
    </submittedName>
</protein>
<accession>A0A1M6CWL5</accession>
<dbReference type="PROSITE" id="PS50893">
    <property type="entry name" value="ABC_TRANSPORTER_2"/>
    <property type="match status" value="1"/>
</dbReference>
<keyword evidence="4 6" id="KW-0067">ATP-binding</keyword>
<evidence type="ECO:0000256" key="2">
    <source>
        <dbReference type="ARBA" id="ARBA00022448"/>
    </source>
</evidence>
<name>A0A1M6CWL5_9RHOB</name>
<organism evidence="6 7">
    <name type="scientific">Wenxinia saemankumensis</name>
    <dbReference type="NCBI Taxonomy" id="1447782"/>
    <lineage>
        <taxon>Bacteria</taxon>
        <taxon>Pseudomonadati</taxon>
        <taxon>Pseudomonadota</taxon>
        <taxon>Alphaproteobacteria</taxon>
        <taxon>Rhodobacterales</taxon>
        <taxon>Roseobacteraceae</taxon>
        <taxon>Wenxinia</taxon>
    </lineage>
</organism>
<evidence type="ECO:0000313" key="6">
    <source>
        <dbReference type="EMBL" id="SHI65412.1"/>
    </source>
</evidence>